<proteinExistence type="predicted"/>
<dbReference type="VEuPathDB" id="ToxoDB:ETH_00041470"/>
<feature type="non-terminal residue" evidence="2">
    <location>
        <position position="505"/>
    </location>
</feature>
<sequence>RALARVLSSLETSIKRTTIPSDPGAARAGGYTVECSSSSSSSKVLPMEAFADGQEDEELRKPFPQCLHELLLQQQHQKQLLPRRHPLAAAVQNLLPSLFDFLVRLQQLWTEEVSDASFPYLRELLEPGADEFLAVQGTASALAGDGAALSRAVLLAFPHCYHLRTLAYRLAGTCALAADAFFLLPDLGDRLVNSLLLPLRQQLPLQHVEQQLRFFWSPVLDAETLPPQPPYPSQQRLRAEWTAVAEAKRAMETESSSSSSSSSSEEERRLGVYLQRVYALSNVGEVLLQQIGSLLHHKTNSVVAAAAANSSSSNGAKTPTNACISKLNASAAVSASPADDEEAPRIARQESNTSLPGSSSSSSSSSANELRLGVYYNAALLQPLVAAVLELQRWPIPAIIHQGHAVLRAVGKTAAKLPPPVPASLLDLCCIGLSQLISSYLDVSPFDPFAFGCASLQQQLMQQQHESGGCTPLQKYITGADAAGSGASLLLDYTGSIYQLLKALV</sequence>
<name>U6KS19_EIMTE</name>
<keyword evidence="3" id="KW-1185">Reference proteome</keyword>
<protein>
    <submittedName>
        <fullName evidence="2">Uncharacterized protein</fullName>
    </submittedName>
</protein>
<dbReference type="AlphaFoldDB" id="U6KS19"/>
<organism evidence="2 3">
    <name type="scientific">Eimeria tenella</name>
    <name type="common">Coccidian parasite</name>
    <dbReference type="NCBI Taxonomy" id="5802"/>
    <lineage>
        <taxon>Eukaryota</taxon>
        <taxon>Sar</taxon>
        <taxon>Alveolata</taxon>
        <taxon>Apicomplexa</taxon>
        <taxon>Conoidasida</taxon>
        <taxon>Coccidia</taxon>
        <taxon>Eucoccidiorida</taxon>
        <taxon>Eimeriorina</taxon>
        <taxon>Eimeriidae</taxon>
        <taxon>Eimeria</taxon>
    </lineage>
</organism>
<feature type="region of interest" description="Disordered" evidence="1">
    <location>
        <begin position="335"/>
        <end position="366"/>
    </location>
</feature>
<feature type="non-terminal residue" evidence="2">
    <location>
        <position position="1"/>
    </location>
</feature>
<dbReference type="VEuPathDB" id="ToxoDB:ETH2_1013000"/>
<accession>U6KS19</accession>
<reference evidence="2" key="2">
    <citation type="submission" date="2013-10" db="EMBL/GenBank/DDBJ databases">
        <authorList>
            <person name="Aslett M."/>
        </authorList>
    </citation>
    <scope>NUCLEOTIDE SEQUENCE [LARGE SCALE GENOMIC DNA]</scope>
    <source>
        <strain evidence="2">Houghton</strain>
    </source>
</reference>
<dbReference type="InterPro" id="IPR011989">
    <property type="entry name" value="ARM-like"/>
</dbReference>
<reference evidence="2" key="1">
    <citation type="submission" date="2013-10" db="EMBL/GenBank/DDBJ databases">
        <title>Genomic analysis of the causative agents of coccidiosis in chickens.</title>
        <authorList>
            <person name="Reid A.J."/>
            <person name="Blake D."/>
            <person name="Billington K."/>
            <person name="Browne H."/>
            <person name="Dunn M."/>
            <person name="Hung S."/>
            <person name="Kawahara F."/>
            <person name="Miranda-Saavedra D."/>
            <person name="Mourier T."/>
            <person name="Nagra H."/>
            <person name="Otto T.D."/>
            <person name="Rawlings N."/>
            <person name="Sanchez A."/>
            <person name="Sanders M."/>
            <person name="Subramaniam C."/>
            <person name="Tay Y."/>
            <person name="Dear P."/>
            <person name="Doerig C."/>
            <person name="Gruber A."/>
            <person name="Parkinson J."/>
            <person name="Shirley M."/>
            <person name="Wan K.L."/>
            <person name="Berriman M."/>
            <person name="Tomley F."/>
            <person name="Pain A."/>
        </authorList>
    </citation>
    <scope>NUCLEOTIDE SEQUENCE [LARGE SCALE GENOMIC DNA]</scope>
    <source>
        <strain evidence="2">Houghton</strain>
    </source>
</reference>
<dbReference type="Proteomes" id="UP000030747">
    <property type="component" value="Unassembled WGS sequence"/>
</dbReference>
<gene>
    <name evidence="2" type="ORF">ETH_00041470</name>
</gene>
<evidence type="ECO:0000256" key="1">
    <source>
        <dbReference type="SAM" id="MobiDB-lite"/>
    </source>
</evidence>
<evidence type="ECO:0000313" key="3">
    <source>
        <dbReference type="Proteomes" id="UP000030747"/>
    </source>
</evidence>
<dbReference type="OMA" id="YLVECCS"/>
<evidence type="ECO:0000313" key="2">
    <source>
        <dbReference type="EMBL" id="CDJ39718.1"/>
    </source>
</evidence>
<dbReference type="Gene3D" id="1.25.10.10">
    <property type="entry name" value="Leucine-rich Repeat Variant"/>
    <property type="match status" value="1"/>
</dbReference>
<dbReference type="GeneID" id="25257334"/>
<dbReference type="OrthoDB" id="347984at2759"/>
<dbReference type="RefSeq" id="XP_013230471.1">
    <property type="nucleotide sequence ID" value="XM_013375017.1"/>
</dbReference>
<dbReference type="EMBL" id="HG674636">
    <property type="protein sequence ID" value="CDJ39718.1"/>
    <property type="molecule type" value="Genomic_DNA"/>
</dbReference>